<dbReference type="EMBL" id="ML178815">
    <property type="protein sequence ID" value="TFL06566.1"/>
    <property type="molecule type" value="Genomic_DNA"/>
</dbReference>
<dbReference type="Gene3D" id="3.60.130.10">
    <property type="entry name" value="Clavaminate synthase-like"/>
    <property type="match status" value="1"/>
</dbReference>
<dbReference type="InterPro" id="IPR003819">
    <property type="entry name" value="TauD/TfdA-like"/>
</dbReference>
<dbReference type="GO" id="GO:0051213">
    <property type="term" value="F:dioxygenase activity"/>
    <property type="evidence" value="ECO:0007669"/>
    <property type="project" value="UniProtKB-KW"/>
</dbReference>
<dbReference type="PANTHER" id="PTHR43779">
    <property type="entry name" value="DIOXYGENASE RV0097-RELATED"/>
    <property type="match status" value="1"/>
</dbReference>
<dbReference type="GO" id="GO:0046872">
    <property type="term" value="F:metal ion binding"/>
    <property type="evidence" value="ECO:0007669"/>
    <property type="project" value="UniProtKB-KW"/>
</dbReference>
<dbReference type="Pfam" id="PF02668">
    <property type="entry name" value="TauD"/>
    <property type="match status" value="1"/>
</dbReference>
<dbReference type="InterPro" id="IPR051178">
    <property type="entry name" value="TfdA_dioxygenase"/>
</dbReference>
<comment type="similarity">
    <text evidence="2">Belongs to the TfdA dioxygenase family.</text>
</comment>
<comment type="cofactor">
    <cofactor evidence="1">
        <name>Fe(2+)</name>
        <dbReference type="ChEBI" id="CHEBI:29033"/>
    </cofactor>
</comment>
<proteinExistence type="inferred from homology"/>
<evidence type="ECO:0000256" key="6">
    <source>
        <dbReference type="ARBA" id="ARBA00023004"/>
    </source>
</evidence>
<evidence type="ECO:0000256" key="4">
    <source>
        <dbReference type="ARBA" id="ARBA00022964"/>
    </source>
</evidence>
<dbReference type="OrthoDB" id="93019at2759"/>
<keyword evidence="4 8" id="KW-0223">Dioxygenase</keyword>
<evidence type="ECO:0000256" key="5">
    <source>
        <dbReference type="ARBA" id="ARBA00023002"/>
    </source>
</evidence>
<dbReference type="Proteomes" id="UP000305067">
    <property type="component" value="Unassembled WGS sequence"/>
</dbReference>
<evidence type="ECO:0000259" key="7">
    <source>
        <dbReference type="Pfam" id="PF02668"/>
    </source>
</evidence>
<sequence length="401" mass="44711">MAFEYVPLTLPASADPSFFATFGKEVKGVTDPGNLTSEQFNELQDALYKHSVLLLRNCKLTPEQQYALTKAFDPQSESYGHGNNKTGSAKKSILHPDLKTIPRVPQVQLIGNGTVYNHEGLDIAQLAHPSHTTFHKSRVSVEEEAQGYTRFYRRVPQWHIDAALYDLSPPKVTTLYGLEVPAGPKQRVRYDDGTGDEFEVPLGTTAFVSGRNMFDILPSELKSLAVRSKVIYAPHPYVWMAPAKAMSTGLGIESDGLELPLDELPPWEESKIKTLPVTWKNPVTGELHFQVHPCGAKELLVQPLPEGANREGALYPDGAHLTELKEVRELLYKMQRPAIAPKLVYPHDWAENDLVIFHNRGVLHSVVGAFTKTQVRKFHQCNLAASEDPVGPTEEDIKRYA</sequence>
<evidence type="ECO:0000256" key="1">
    <source>
        <dbReference type="ARBA" id="ARBA00001954"/>
    </source>
</evidence>
<evidence type="ECO:0000313" key="8">
    <source>
        <dbReference type="EMBL" id="TFL06566.1"/>
    </source>
</evidence>
<dbReference type="AlphaFoldDB" id="A0A5C3QX45"/>
<accession>A0A5C3QX45</accession>
<name>A0A5C3QX45_9AGAR</name>
<dbReference type="SUPFAM" id="SSF51197">
    <property type="entry name" value="Clavaminate synthase-like"/>
    <property type="match status" value="1"/>
</dbReference>
<keyword evidence="6" id="KW-0408">Iron</keyword>
<reference evidence="8 9" key="1">
    <citation type="journal article" date="2019" name="Nat. Ecol. Evol.">
        <title>Megaphylogeny resolves global patterns of mushroom evolution.</title>
        <authorList>
            <person name="Varga T."/>
            <person name="Krizsan K."/>
            <person name="Foldi C."/>
            <person name="Dima B."/>
            <person name="Sanchez-Garcia M."/>
            <person name="Sanchez-Ramirez S."/>
            <person name="Szollosi G.J."/>
            <person name="Szarkandi J.G."/>
            <person name="Papp V."/>
            <person name="Albert L."/>
            <person name="Andreopoulos W."/>
            <person name="Angelini C."/>
            <person name="Antonin V."/>
            <person name="Barry K.W."/>
            <person name="Bougher N.L."/>
            <person name="Buchanan P."/>
            <person name="Buyck B."/>
            <person name="Bense V."/>
            <person name="Catcheside P."/>
            <person name="Chovatia M."/>
            <person name="Cooper J."/>
            <person name="Damon W."/>
            <person name="Desjardin D."/>
            <person name="Finy P."/>
            <person name="Geml J."/>
            <person name="Haridas S."/>
            <person name="Hughes K."/>
            <person name="Justo A."/>
            <person name="Karasinski D."/>
            <person name="Kautmanova I."/>
            <person name="Kiss B."/>
            <person name="Kocsube S."/>
            <person name="Kotiranta H."/>
            <person name="LaButti K.M."/>
            <person name="Lechner B.E."/>
            <person name="Liimatainen K."/>
            <person name="Lipzen A."/>
            <person name="Lukacs Z."/>
            <person name="Mihaltcheva S."/>
            <person name="Morgado L.N."/>
            <person name="Niskanen T."/>
            <person name="Noordeloos M.E."/>
            <person name="Ohm R.A."/>
            <person name="Ortiz-Santana B."/>
            <person name="Ovrebo C."/>
            <person name="Racz N."/>
            <person name="Riley R."/>
            <person name="Savchenko A."/>
            <person name="Shiryaev A."/>
            <person name="Soop K."/>
            <person name="Spirin V."/>
            <person name="Szebenyi C."/>
            <person name="Tomsovsky M."/>
            <person name="Tulloss R.E."/>
            <person name="Uehling J."/>
            <person name="Grigoriev I.V."/>
            <person name="Vagvolgyi C."/>
            <person name="Papp T."/>
            <person name="Martin F.M."/>
            <person name="Miettinen O."/>
            <person name="Hibbett D.S."/>
            <person name="Nagy L.G."/>
        </authorList>
    </citation>
    <scope>NUCLEOTIDE SEQUENCE [LARGE SCALE GENOMIC DNA]</scope>
    <source>
        <strain evidence="8 9">CBS 309.79</strain>
    </source>
</reference>
<evidence type="ECO:0000313" key="9">
    <source>
        <dbReference type="Proteomes" id="UP000305067"/>
    </source>
</evidence>
<protein>
    <submittedName>
        <fullName evidence="8">Taurine catabolism dioxygenase</fullName>
    </submittedName>
</protein>
<dbReference type="PANTHER" id="PTHR43779:SF2">
    <property type="entry name" value="ALPHA-KETOGLUTARATE-DEPENDENT XANTHINE DIOXYGENASE XAN1"/>
    <property type="match status" value="1"/>
</dbReference>
<keyword evidence="5" id="KW-0560">Oxidoreductase</keyword>
<evidence type="ECO:0000256" key="2">
    <source>
        <dbReference type="ARBA" id="ARBA00005896"/>
    </source>
</evidence>
<organism evidence="8 9">
    <name type="scientific">Pterulicium gracile</name>
    <dbReference type="NCBI Taxonomy" id="1884261"/>
    <lineage>
        <taxon>Eukaryota</taxon>
        <taxon>Fungi</taxon>
        <taxon>Dikarya</taxon>
        <taxon>Basidiomycota</taxon>
        <taxon>Agaricomycotina</taxon>
        <taxon>Agaricomycetes</taxon>
        <taxon>Agaricomycetidae</taxon>
        <taxon>Agaricales</taxon>
        <taxon>Pleurotineae</taxon>
        <taxon>Pterulaceae</taxon>
        <taxon>Pterulicium</taxon>
    </lineage>
</organism>
<keyword evidence="3" id="KW-0479">Metal-binding</keyword>
<feature type="domain" description="TauD/TfdA-like" evidence="7">
    <location>
        <begin position="21"/>
        <end position="381"/>
    </location>
</feature>
<dbReference type="STRING" id="1884261.A0A5C3QX45"/>
<keyword evidence="9" id="KW-1185">Reference proteome</keyword>
<gene>
    <name evidence="8" type="ORF">BDV98DRAFT_600592</name>
</gene>
<evidence type="ECO:0000256" key="3">
    <source>
        <dbReference type="ARBA" id="ARBA00022723"/>
    </source>
</evidence>
<dbReference type="InterPro" id="IPR042098">
    <property type="entry name" value="TauD-like_sf"/>
</dbReference>